<name>A0ABY9R503_9BACT</name>
<keyword evidence="1" id="KW-1133">Transmembrane helix</keyword>
<gene>
    <name evidence="2" type="ORF">KPS_001132</name>
</gene>
<dbReference type="EC" id="1.8.5.3" evidence="2"/>
<evidence type="ECO:0000256" key="1">
    <source>
        <dbReference type="SAM" id="Phobius"/>
    </source>
</evidence>
<proteinExistence type="predicted"/>
<dbReference type="InterPro" id="IPR007059">
    <property type="entry name" value="DmsC"/>
</dbReference>
<feature type="transmembrane region" description="Helical" evidence="1">
    <location>
        <begin position="60"/>
        <end position="79"/>
    </location>
</feature>
<feature type="transmembrane region" description="Helical" evidence="1">
    <location>
        <begin position="100"/>
        <end position="119"/>
    </location>
</feature>
<dbReference type="PANTHER" id="PTHR38095">
    <property type="entry name" value="ANAEROBIC DIMETHYL SULFOXIDE REDUCTASE CHAIN YNFH"/>
    <property type="match status" value="1"/>
</dbReference>
<feature type="transmembrane region" description="Helical" evidence="1">
    <location>
        <begin position="218"/>
        <end position="239"/>
    </location>
</feature>
<keyword evidence="1" id="KW-0472">Membrane</keyword>
<dbReference type="Proteomes" id="UP001180616">
    <property type="component" value="Chromosome"/>
</dbReference>
<dbReference type="Pfam" id="PF04976">
    <property type="entry name" value="DmsC"/>
    <property type="match status" value="1"/>
</dbReference>
<keyword evidence="2" id="KW-0560">Oxidoreductase</keyword>
<dbReference type="EMBL" id="CP133659">
    <property type="protein sequence ID" value="WMW66544.1"/>
    <property type="molecule type" value="Genomic_DNA"/>
</dbReference>
<accession>A0ABY9R503</accession>
<organism evidence="2 3">
    <name type="scientific">Nitratidesulfovibrio liaohensis</name>
    <dbReference type="NCBI Taxonomy" id="2604158"/>
    <lineage>
        <taxon>Bacteria</taxon>
        <taxon>Pseudomonadati</taxon>
        <taxon>Thermodesulfobacteriota</taxon>
        <taxon>Desulfovibrionia</taxon>
        <taxon>Desulfovibrionales</taxon>
        <taxon>Desulfovibrionaceae</taxon>
        <taxon>Nitratidesulfovibrio</taxon>
    </lineage>
</organism>
<feature type="transmembrane region" description="Helical" evidence="1">
    <location>
        <begin position="125"/>
        <end position="144"/>
    </location>
</feature>
<keyword evidence="3" id="KW-1185">Reference proteome</keyword>
<sequence>MQNIELPLVLFTVLSQAAVGMALLLAVRSCGCAGGACATTPTIAGTAGTGGNAPGNRAEWLTATIVMGVALLASLFHLGHPEGAVRTLAHLEKAWLSREILAFGAFAALLAVAAVTGKAGAGLRAAAALVGLAALYTSGMTYAPPAMPAVHNAAPLGFFLLSALLLGTSFGSWFAGEGSQPMLRAVLLGSLAAALAVYVIVPCVWASGGTVMQMTARAWLASPLYWARLVLGILVPLVVMIRSPRIPRWMGPLVLLGELAGRAVFFGATVHAAMNLGIPY</sequence>
<feature type="transmembrane region" description="Helical" evidence="1">
    <location>
        <begin position="182"/>
        <end position="206"/>
    </location>
</feature>
<evidence type="ECO:0000313" key="3">
    <source>
        <dbReference type="Proteomes" id="UP001180616"/>
    </source>
</evidence>
<reference evidence="2" key="1">
    <citation type="submission" date="2023-09" db="EMBL/GenBank/DDBJ databases">
        <authorList>
            <consortium name="CW5 consortium"/>
            <person name="Lu C.-W."/>
        </authorList>
    </citation>
    <scope>NUCLEOTIDE SEQUENCE</scope>
    <source>
        <strain evidence="2">KPS</strain>
    </source>
</reference>
<dbReference type="PANTHER" id="PTHR38095:SF2">
    <property type="entry name" value="ANAEROBIC DIMETHYL SULFOXIDE REDUCTASE CHAIN C"/>
    <property type="match status" value="1"/>
</dbReference>
<evidence type="ECO:0000313" key="2">
    <source>
        <dbReference type="EMBL" id="WMW66544.1"/>
    </source>
</evidence>
<dbReference type="RefSeq" id="WP_309542426.1">
    <property type="nucleotide sequence ID" value="NZ_CP133659.1"/>
</dbReference>
<feature type="transmembrane region" description="Helical" evidence="1">
    <location>
        <begin position="156"/>
        <end position="176"/>
    </location>
</feature>
<protein>
    <submittedName>
        <fullName evidence="2">Dimethyl sulfoxide reductase anchor subunit</fullName>
        <ecNumber evidence="2">1.8.5.3</ecNumber>
    </submittedName>
</protein>
<keyword evidence="1" id="KW-0812">Transmembrane</keyword>
<dbReference type="GO" id="GO:0016491">
    <property type="term" value="F:oxidoreductase activity"/>
    <property type="evidence" value="ECO:0007669"/>
    <property type="project" value="UniProtKB-KW"/>
</dbReference>